<protein>
    <recommendedName>
        <fullName evidence="4">YcxB-like protein domain-containing protein</fullName>
    </recommendedName>
</protein>
<dbReference type="EMBL" id="BMIT01000011">
    <property type="protein sequence ID" value="GGF02592.1"/>
    <property type="molecule type" value="Genomic_DNA"/>
</dbReference>
<evidence type="ECO:0000313" key="3">
    <source>
        <dbReference type="Proteomes" id="UP000638462"/>
    </source>
</evidence>
<dbReference type="Proteomes" id="UP000638462">
    <property type="component" value="Unassembled WGS sequence"/>
</dbReference>
<gene>
    <name evidence="2" type="ORF">GCM10008027_29400</name>
</gene>
<keyword evidence="1" id="KW-0472">Membrane</keyword>
<feature type="transmembrane region" description="Helical" evidence="1">
    <location>
        <begin position="96"/>
        <end position="117"/>
    </location>
</feature>
<keyword evidence="1" id="KW-1133">Transmembrane helix</keyword>
<name>A0ABQ1TSA4_9GAMM</name>
<evidence type="ECO:0008006" key="4">
    <source>
        <dbReference type="Google" id="ProtNLM"/>
    </source>
</evidence>
<keyword evidence="1" id="KW-0812">Transmembrane</keyword>
<comment type="caution">
    <text evidence="2">The sequence shown here is derived from an EMBL/GenBank/DDBJ whole genome shotgun (WGS) entry which is preliminary data.</text>
</comment>
<reference evidence="3" key="1">
    <citation type="journal article" date="2019" name="Int. J. Syst. Evol. Microbiol.">
        <title>The Global Catalogue of Microorganisms (GCM) 10K type strain sequencing project: providing services to taxonomists for standard genome sequencing and annotation.</title>
        <authorList>
            <consortium name="The Broad Institute Genomics Platform"/>
            <consortium name="The Broad Institute Genome Sequencing Center for Infectious Disease"/>
            <person name="Wu L."/>
            <person name="Ma J."/>
        </authorList>
    </citation>
    <scope>NUCLEOTIDE SEQUENCE [LARGE SCALE GENOMIC DNA]</scope>
    <source>
        <strain evidence="3">CGMCC 1.15394</strain>
    </source>
</reference>
<evidence type="ECO:0000256" key="1">
    <source>
        <dbReference type="SAM" id="Phobius"/>
    </source>
</evidence>
<keyword evidence="3" id="KW-1185">Reference proteome</keyword>
<proteinExistence type="predicted"/>
<sequence length="148" mass="17186">MNVLNLRKSSEKSTLAILVTLAVLTLSILKATSQKHPLYELLLLAFMLTSLVITFLVLSSKNELTICRHGIFYSSAFGNVHIEPNKTKQIKQFSKYGFNCVIIIGHGYFIFAPFYYLTSKQKQRLKRYDYNLLHWLEVTRKRSKFQGF</sequence>
<feature type="transmembrane region" description="Helical" evidence="1">
    <location>
        <begin position="41"/>
        <end position="58"/>
    </location>
</feature>
<evidence type="ECO:0000313" key="2">
    <source>
        <dbReference type="EMBL" id="GGF02592.1"/>
    </source>
</evidence>
<accession>A0ABQ1TSA4</accession>
<organism evidence="2 3">
    <name type="scientific">Pseudoalteromonas gelatinilytica</name>
    <dbReference type="NCBI Taxonomy" id="1703256"/>
    <lineage>
        <taxon>Bacteria</taxon>
        <taxon>Pseudomonadati</taxon>
        <taxon>Pseudomonadota</taxon>
        <taxon>Gammaproteobacteria</taxon>
        <taxon>Alteromonadales</taxon>
        <taxon>Pseudoalteromonadaceae</taxon>
        <taxon>Pseudoalteromonas</taxon>
    </lineage>
</organism>
<dbReference type="RefSeq" id="WP_188729929.1">
    <property type="nucleotide sequence ID" value="NZ_BMIT01000011.1"/>
</dbReference>